<sequence length="124" mass="14275">MTTSEPRVAVRRVYEPRKDTDGARVLVDRVWPRGLRKDDADIDEWCKDVAPSTELRKWYGHRPERFAEFARRYRAELHDAERADAMAHVHDLARSGPLCLLTATKDPGHSQAAVLAELLRERLS</sequence>
<comment type="caution">
    <text evidence="1">The sequence shown here is derived from an EMBL/GenBank/DDBJ whole genome shotgun (WGS) entry which is preliminary data.</text>
</comment>
<proteinExistence type="predicted"/>
<dbReference type="PANTHER" id="PTHR36849">
    <property type="entry name" value="CYTOPLASMIC PROTEIN-RELATED"/>
    <property type="match status" value="1"/>
</dbReference>
<dbReference type="Proteomes" id="UP000475214">
    <property type="component" value="Unassembled WGS sequence"/>
</dbReference>
<dbReference type="AlphaFoldDB" id="A0A6L9S5P9"/>
<keyword evidence="2" id="KW-1185">Reference proteome</keyword>
<accession>A0A6L9S5P9</accession>
<evidence type="ECO:0000313" key="2">
    <source>
        <dbReference type="Proteomes" id="UP000475214"/>
    </source>
</evidence>
<dbReference type="RefSeq" id="WP_163736064.1">
    <property type="nucleotide sequence ID" value="NZ_JAAGOA010000005.1"/>
</dbReference>
<dbReference type="InterPro" id="IPR052552">
    <property type="entry name" value="YeaO-like"/>
</dbReference>
<protein>
    <submittedName>
        <fullName evidence="1">DUF488 family protein</fullName>
    </submittedName>
</protein>
<gene>
    <name evidence="1" type="ORF">G1H10_09580</name>
</gene>
<evidence type="ECO:0000313" key="1">
    <source>
        <dbReference type="EMBL" id="NEE00419.1"/>
    </source>
</evidence>
<organism evidence="1 2">
    <name type="scientific">Phytoactinopolyspora halotolerans</name>
    <dbReference type="NCBI Taxonomy" id="1981512"/>
    <lineage>
        <taxon>Bacteria</taxon>
        <taxon>Bacillati</taxon>
        <taxon>Actinomycetota</taxon>
        <taxon>Actinomycetes</taxon>
        <taxon>Jiangellales</taxon>
        <taxon>Jiangellaceae</taxon>
        <taxon>Phytoactinopolyspora</taxon>
    </lineage>
</organism>
<dbReference type="PANTHER" id="PTHR36849:SF1">
    <property type="entry name" value="CYTOPLASMIC PROTEIN"/>
    <property type="match status" value="1"/>
</dbReference>
<name>A0A6L9S5P9_9ACTN</name>
<dbReference type="EMBL" id="JAAGOA010000005">
    <property type="protein sequence ID" value="NEE00419.1"/>
    <property type="molecule type" value="Genomic_DNA"/>
</dbReference>
<dbReference type="Pfam" id="PF22752">
    <property type="entry name" value="DUF488-N3i"/>
    <property type="match status" value="1"/>
</dbReference>
<reference evidence="1 2" key="1">
    <citation type="submission" date="2020-02" db="EMBL/GenBank/DDBJ databases">
        <authorList>
            <person name="Li X.-J."/>
            <person name="Han X.-M."/>
        </authorList>
    </citation>
    <scope>NUCLEOTIDE SEQUENCE [LARGE SCALE GENOMIC DNA]</scope>
    <source>
        <strain evidence="1 2">CCTCC AB 2017055</strain>
    </source>
</reference>